<dbReference type="EMBL" id="AL646053">
    <property type="protein sequence ID" value="CAD17804.1"/>
    <property type="molecule type" value="Genomic_DNA"/>
</dbReference>
<feature type="domain" description="HTH araC/xylS-type" evidence="5">
    <location>
        <begin position="306"/>
        <end position="384"/>
    </location>
</feature>
<dbReference type="Pfam" id="PF12625">
    <property type="entry name" value="Arabinose_bd"/>
    <property type="match status" value="1"/>
</dbReference>
<dbReference type="Proteomes" id="UP000001436">
    <property type="component" value="Plasmid pGMI1000MP"/>
</dbReference>
<proteinExistence type="predicted"/>
<name>Q8XS28_RALN1</name>
<organism evidence="6 7">
    <name type="scientific">Ralstonia nicotianae (strain ATCC BAA-1114 / GMI1000)</name>
    <name type="common">Ralstonia solanacearum</name>
    <dbReference type="NCBI Taxonomy" id="267608"/>
    <lineage>
        <taxon>Bacteria</taxon>
        <taxon>Pseudomonadati</taxon>
        <taxon>Pseudomonadota</taxon>
        <taxon>Betaproteobacteria</taxon>
        <taxon>Burkholderiales</taxon>
        <taxon>Burkholderiaceae</taxon>
        <taxon>Ralstonia</taxon>
        <taxon>Ralstonia solanacearum species complex</taxon>
    </lineage>
</organism>
<dbReference type="InterPro" id="IPR032687">
    <property type="entry name" value="AraC-type_N"/>
</dbReference>
<keyword evidence="1" id="KW-0805">Transcription regulation</keyword>
<evidence type="ECO:0000256" key="1">
    <source>
        <dbReference type="ARBA" id="ARBA00023015"/>
    </source>
</evidence>
<dbReference type="PANTHER" id="PTHR47894:SF1">
    <property type="entry name" value="HTH-TYPE TRANSCRIPTIONAL REGULATOR VQSM"/>
    <property type="match status" value="1"/>
</dbReference>
<reference evidence="6 7" key="1">
    <citation type="journal article" date="2002" name="Nature">
        <title>Genome sequence of the plant pathogen Ralstonia solanacearum.</title>
        <authorList>
            <person name="Salanoubat M."/>
            <person name="Genin S."/>
            <person name="Artiguenave F."/>
            <person name="Gouzy J."/>
            <person name="Mangenot S."/>
            <person name="Arlat M."/>
            <person name="Billault A."/>
            <person name="Brottier P."/>
            <person name="Camus J.C."/>
            <person name="Cattolico L."/>
            <person name="Chandler M."/>
            <person name="Choisne N."/>
            <person name="Claudel-Renard C."/>
            <person name="Cunnac S."/>
            <person name="Demange N."/>
            <person name="Gaspin C."/>
            <person name="Lavie M."/>
            <person name="Moisan A."/>
            <person name="Robert C."/>
            <person name="Saurin W."/>
            <person name="Schiex T."/>
            <person name="Siguier P."/>
            <person name="Thebault P."/>
            <person name="Whalen M."/>
            <person name="Wincker P."/>
            <person name="Levy M."/>
            <person name="Weissenbach J."/>
            <person name="Boucher C.A."/>
        </authorList>
    </citation>
    <scope>NUCLEOTIDE SEQUENCE [LARGE SCALE GENOMIC DNA]</scope>
    <source>
        <strain evidence="7">ATCC BAA-1114 / GMI1000</strain>
    </source>
</reference>
<dbReference type="SMART" id="SM00342">
    <property type="entry name" value="HTH_ARAC"/>
    <property type="match status" value="1"/>
</dbReference>
<dbReference type="EnsemblBacteria" id="CAD17804">
    <property type="protein sequence ID" value="CAD17804"/>
    <property type="gene ID" value="RSp0653"/>
</dbReference>
<dbReference type="InterPro" id="IPR018060">
    <property type="entry name" value="HTH_AraC"/>
</dbReference>
<accession>Q8XS28</accession>
<keyword evidence="3" id="KW-0804">Transcription</keyword>
<feature type="transmembrane region" description="Helical" evidence="4">
    <location>
        <begin position="188"/>
        <end position="207"/>
    </location>
</feature>
<dbReference type="InterPro" id="IPR020449">
    <property type="entry name" value="Tscrpt_reg_AraC-type_HTH"/>
</dbReference>
<keyword evidence="7" id="KW-1185">Reference proteome</keyword>
<dbReference type="STRING" id="267608.RSp0653"/>
<dbReference type="SUPFAM" id="SSF46689">
    <property type="entry name" value="Homeodomain-like"/>
    <property type="match status" value="1"/>
</dbReference>
<dbReference type="Gene3D" id="1.10.10.60">
    <property type="entry name" value="Homeodomain-like"/>
    <property type="match status" value="1"/>
</dbReference>
<dbReference type="PRINTS" id="PR00032">
    <property type="entry name" value="HTHARAC"/>
</dbReference>
<dbReference type="PANTHER" id="PTHR47894">
    <property type="entry name" value="HTH-TYPE TRANSCRIPTIONAL REGULATOR GADX"/>
    <property type="match status" value="1"/>
</dbReference>
<dbReference type="HOGENOM" id="CLU_047522_0_0_4"/>
<evidence type="ECO:0000313" key="6">
    <source>
        <dbReference type="EMBL" id="CAD17804.1"/>
    </source>
</evidence>
<keyword evidence="2" id="KW-0238">DNA-binding</keyword>
<keyword evidence="4" id="KW-0812">Transmembrane</keyword>
<keyword evidence="4" id="KW-1133">Transmembrane helix</keyword>
<evidence type="ECO:0000256" key="4">
    <source>
        <dbReference type="SAM" id="Phobius"/>
    </source>
</evidence>
<dbReference type="PROSITE" id="PS01124">
    <property type="entry name" value="HTH_ARAC_FAMILY_2"/>
    <property type="match status" value="1"/>
</dbReference>
<dbReference type="GO" id="GO:0003700">
    <property type="term" value="F:DNA-binding transcription factor activity"/>
    <property type="evidence" value="ECO:0007669"/>
    <property type="project" value="InterPro"/>
</dbReference>
<dbReference type="InterPro" id="IPR009057">
    <property type="entry name" value="Homeodomain-like_sf"/>
</dbReference>
<protein>
    <submittedName>
        <fullName evidence="6">Probable transcription regulator protein</fullName>
    </submittedName>
</protein>
<sequence>MASMPVTINLRERICHAGPAPAVRGETVSGPRSFCFPPFAFCFLLSATTMKHHEKGTISMSLVAETLALARSRGLDVQPLVAAAGIAPQMLASPRGRVSSAQYGALWSAIARALDDEFFGQDSHPMRSGSFVAMTQAALTARTGRQALQRATGFMRLVLDDLAVQVDADAQRVRLTFAHRPGTPEPAMFAYATWFIMVYGLVCWLVGRRIPLIAARFRCPAPPAGQEYRLMFCDDLAFGQPVSCVDLSPAFLDLPVIQTAASIKAFLRDAPGSFVVKYRNPDAFAARVRKTLRTLPAAAWPASGAMALRLNVAEATMRRRLKLEGHTYQSIKDDLRRDIAINALQDARRTIADIAAMVGFAEPSAFHRAFRKWTGMRPTDYRSAGKA</sequence>
<dbReference type="GO" id="GO:0005829">
    <property type="term" value="C:cytosol"/>
    <property type="evidence" value="ECO:0007669"/>
    <property type="project" value="TreeGrafter"/>
</dbReference>
<dbReference type="Pfam" id="PF12833">
    <property type="entry name" value="HTH_18"/>
    <property type="match status" value="1"/>
</dbReference>
<geneLocation type="plasmid" evidence="7">
    <name>megaplasmid Rsp</name>
</geneLocation>
<evidence type="ECO:0000256" key="2">
    <source>
        <dbReference type="ARBA" id="ARBA00023125"/>
    </source>
</evidence>
<dbReference type="KEGG" id="rso:RSp0653"/>
<evidence type="ECO:0000313" key="7">
    <source>
        <dbReference type="Proteomes" id="UP000001436"/>
    </source>
</evidence>
<dbReference type="AlphaFoldDB" id="Q8XS28"/>
<gene>
    <name evidence="6" type="ordered locus">RSp0653</name>
</gene>
<evidence type="ECO:0000259" key="5">
    <source>
        <dbReference type="PROSITE" id="PS01124"/>
    </source>
</evidence>
<dbReference type="GO" id="GO:0000976">
    <property type="term" value="F:transcription cis-regulatory region binding"/>
    <property type="evidence" value="ECO:0007669"/>
    <property type="project" value="TreeGrafter"/>
</dbReference>
<keyword evidence="4" id="KW-0472">Membrane</keyword>
<evidence type="ECO:0000256" key="3">
    <source>
        <dbReference type="ARBA" id="ARBA00023163"/>
    </source>
</evidence>
<dbReference type="eggNOG" id="COG2207">
    <property type="taxonomic scope" value="Bacteria"/>
</dbReference>